<feature type="region of interest" description="Disordered" evidence="1">
    <location>
        <begin position="222"/>
        <end position="247"/>
    </location>
</feature>
<dbReference type="Proteomes" id="UP000658656">
    <property type="component" value="Unassembled WGS sequence"/>
</dbReference>
<feature type="region of interest" description="Disordered" evidence="1">
    <location>
        <begin position="115"/>
        <end position="144"/>
    </location>
</feature>
<gene>
    <name evidence="3" type="ORF">GCM10017566_33680</name>
</gene>
<feature type="region of interest" description="Disordered" evidence="1">
    <location>
        <begin position="597"/>
        <end position="616"/>
    </location>
</feature>
<dbReference type="AlphaFoldDB" id="A0A8H9ME21"/>
<dbReference type="RefSeq" id="WP_145932398.1">
    <property type="nucleotide sequence ID" value="NZ_BNAV01000004.1"/>
</dbReference>
<evidence type="ECO:0000313" key="4">
    <source>
        <dbReference type="Proteomes" id="UP000658656"/>
    </source>
</evidence>
<feature type="chain" id="PRO_5034138397" description="PE-PGRS family protein" evidence="2">
    <location>
        <begin position="29"/>
        <end position="1003"/>
    </location>
</feature>
<proteinExistence type="predicted"/>
<dbReference type="EMBL" id="BNAV01000004">
    <property type="protein sequence ID" value="GHF57697.1"/>
    <property type="molecule type" value="Genomic_DNA"/>
</dbReference>
<protein>
    <recommendedName>
        <fullName evidence="5">PE-PGRS family protein</fullName>
    </recommendedName>
</protein>
<feature type="signal peptide" evidence="2">
    <location>
        <begin position="1"/>
        <end position="28"/>
    </location>
</feature>
<evidence type="ECO:0000256" key="1">
    <source>
        <dbReference type="SAM" id="MobiDB-lite"/>
    </source>
</evidence>
<comment type="caution">
    <text evidence="3">The sequence shown here is derived from an EMBL/GenBank/DDBJ whole genome shotgun (WGS) entry which is preliminary data.</text>
</comment>
<evidence type="ECO:0000256" key="2">
    <source>
        <dbReference type="SAM" id="SignalP"/>
    </source>
</evidence>
<evidence type="ECO:0008006" key="5">
    <source>
        <dbReference type="Google" id="ProtNLM"/>
    </source>
</evidence>
<feature type="compositionally biased region" description="Low complexity" evidence="1">
    <location>
        <begin position="222"/>
        <end position="236"/>
    </location>
</feature>
<evidence type="ECO:0000313" key="3">
    <source>
        <dbReference type="EMBL" id="GHF57697.1"/>
    </source>
</evidence>
<feature type="compositionally biased region" description="Low complexity" evidence="1">
    <location>
        <begin position="115"/>
        <end position="127"/>
    </location>
</feature>
<keyword evidence="4" id="KW-1185">Reference proteome</keyword>
<name>A0A8H9ME21_9PSEU</name>
<feature type="compositionally biased region" description="Low complexity" evidence="1">
    <location>
        <begin position="600"/>
        <end position="615"/>
    </location>
</feature>
<sequence length="1003" mass="96192">MQTWAKRGIQTALVTGGLLMLGTGIASADENVNPDTPAGPLDLNASIPVDISGNALGTLGKQVDLPDIHKEFSTAPATDRVNHALARAATTGALKPTAPGLSKVNGVTSKVTGAASQAGQSLSSATAKRTDQATPPSVEPNGDVFEGNKVVGNVVVPIQITGNAIGVLGNAETHTHSDQTYTRDTDIDTTGAHGGLAGNAVNLDWALPVQISGNALGLVGSGRTSGSAAQSAATTGDVETDGTNGAAAGNVVSPQGATPVQVSGNALGGLLGHAETDFNGVSEADSGGYVITEGSHGAGTGNVAALPIALPVKASNNAVSGGGDADAHGSAVSSAIAGDTTPGLHDAPSYIQTHGDNAFLAGNVVQPQGAVPATVVGNAAAVVGNSLAGSGVGRAANIIGTEAQAGGFTSTAGRDGAASGNIVDAPVALPAEVFCAAGAVIGTANAGGCENDIDATAGGGTYTNGNGSFLGGNSVHPQPAGTAEVFGLGGAVIGNASGTASETKTVTAGGYNGSQGNDSTGSGNVAQVPVALPAELFGAGAAVVGQGTGAAEECKDVTAGGGGNTQDDHGTGSANLVAAPISLPAQVFGAGASLVGQGRGAATTDTTSTAGGDTNADGKEGTAAGNLAQVPVSLPAQVHGVAAALVGNGFGASDDLTDSTAGGDATATGEGGTLAGNIVQAPAGAAASVFGLAADWGGVAHGDAVNDIASTAGGDSATNGNGGSIAGNVVSAQALPIAQVFGDAASLAGVARGAGLNNSEVTSGGDVATSGVDGALSGDIFDVPVPAVAQVFGVAASLSGVAHAVADNTTVGTVDGETHTAGSEHALSGLDRQVPVGGAVQVFDIPAGVVAVVDSQTRNVTELDVADRAAQLSMPISTSELEAAHLPTLPNLKSLPLKRTEAARADRADLTDIVTRMPGMPQAGKLPSVGAVPGAQAITEVLPKLPVLPGADGVVGGHALPGRLGDVMPQIQAPSLPNIDASPATLLNKSGVLGLGNGKHMKL</sequence>
<reference evidence="3" key="2">
    <citation type="submission" date="2020-09" db="EMBL/GenBank/DDBJ databases">
        <authorList>
            <person name="Sun Q."/>
            <person name="Zhou Y."/>
        </authorList>
    </citation>
    <scope>NUCLEOTIDE SEQUENCE</scope>
    <source>
        <strain evidence="3">CGMCC 4.7679</strain>
    </source>
</reference>
<organism evidence="3 4">
    <name type="scientific">Amycolatopsis bartoniae</name>
    <dbReference type="NCBI Taxonomy" id="941986"/>
    <lineage>
        <taxon>Bacteria</taxon>
        <taxon>Bacillati</taxon>
        <taxon>Actinomycetota</taxon>
        <taxon>Actinomycetes</taxon>
        <taxon>Pseudonocardiales</taxon>
        <taxon>Pseudonocardiaceae</taxon>
        <taxon>Amycolatopsis</taxon>
    </lineage>
</organism>
<dbReference type="OrthoDB" id="3661198at2"/>
<reference evidence="3" key="1">
    <citation type="journal article" date="2014" name="Int. J. Syst. Evol. Microbiol.">
        <title>Complete genome sequence of Corynebacterium casei LMG S-19264T (=DSM 44701T), isolated from a smear-ripened cheese.</title>
        <authorList>
            <consortium name="US DOE Joint Genome Institute (JGI-PGF)"/>
            <person name="Walter F."/>
            <person name="Albersmeier A."/>
            <person name="Kalinowski J."/>
            <person name="Ruckert C."/>
        </authorList>
    </citation>
    <scope>NUCLEOTIDE SEQUENCE</scope>
    <source>
        <strain evidence="3">CGMCC 4.7679</strain>
    </source>
</reference>
<keyword evidence="2" id="KW-0732">Signal</keyword>
<accession>A0A8H9ME21</accession>